<evidence type="ECO:0000259" key="3">
    <source>
        <dbReference type="Pfam" id="PF23666"/>
    </source>
</evidence>
<accession>A0A4R7BDZ2</accession>
<evidence type="ECO:0000256" key="1">
    <source>
        <dbReference type="SAM" id="MobiDB-lite"/>
    </source>
</evidence>
<organism evidence="4 5">
    <name type="scientific">Paludibacterium purpuratum</name>
    <dbReference type="NCBI Taxonomy" id="1144873"/>
    <lineage>
        <taxon>Bacteria</taxon>
        <taxon>Pseudomonadati</taxon>
        <taxon>Pseudomonadota</taxon>
        <taxon>Betaproteobacteria</taxon>
        <taxon>Neisseriales</taxon>
        <taxon>Chromobacteriaceae</taxon>
        <taxon>Paludibacterium</taxon>
    </lineage>
</organism>
<dbReference type="AlphaFoldDB" id="A0A4R7BDZ2"/>
<name>A0A4R7BDZ2_9NEIS</name>
<feature type="domain" description="Tip attachment protein J" evidence="2">
    <location>
        <begin position="228"/>
        <end position="409"/>
    </location>
</feature>
<sequence>MSGLFGGAKTPQSQTPSAVSDLSVQTSSFGKVVPLMWGTNRVTGNLIWYGNFQSHAHQSSGQSGGKGGGGGGGGGTTSYTYSTSWAMGLTEGQIQNIGNVYASKAVGSTSSYGLSVFPGVTPQAPWSYLTSAFPSLAIGYSGLAYIAAANFDLGSNTSLPNFSFEIFGPLAYSFTGSQDAPPAAVMQDFLTNSYYGALFPSSKIGDQTAWDNFTKAAGLLVSPVLDTAAEAHQFIDELCTVTCSAAVPGAESLRIVPYADVPITGNGVTFTPSVAPAYDLTDDDFLDDGSTDPVVMNRGNSADAYNSVTVEYLDRTNQYNAATVTAQDQANIDLFGLRPSPTMQMHMITSAAIAQQAAQFALQRSCYVRNTYQFKLGWRYILLEPMDVVTINDAFLGLNKYPVRITEIDEDNDTGDLTFTAEDFPDHVSTPSLNAVQGGSSYATNLNTPPGSVNQPVIFDAPGVMTASGFEVWAAVSGGSNFGGCNVWVSEDGNTYVKVGAIHGSARHGVLSASLATGTDPDTSNALAIDLSVSNGQLISGTQADADRFNTLCLVGSELISYQTATLTGVNRYSLSYLRRGIYNSKSGAHAAGENFVRLDASVFKYAYDRKLLGSTIYLKFTAFNLYGGGEQSLADCTAYPYVVGGSISRPPNVTGFTASQNGNVVVMQWNSLSSIGNIAGYDIRYAPAGDAVWAHGTPVTQATAGTLITTATLPPGSWVLMICAVDTSGVYSATPATFQFAMQNVNSLLAKMQQDPDWLSRFTAGQVSNFVYHWTGKLVPQSQGVAANDGWSTFDSYVPNPYPLCTYQAPEIDLGSDGPVRIHGDIVSVLGPGAPGIAAPGLQIDTRTSTGQYGGFTPWTIGTLTCRYIKLRIAADSTVGLPVITGFSPTVDGEQISQSGQVTVPVGGVTIAFARQYHMKPIPQATTIGGTGLMAVVTTVSTASMTIKVFDTTDTDVGGTATWSADGV</sequence>
<reference evidence="4 5" key="1">
    <citation type="submission" date="2019-03" db="EMBL/GenBank/DDBJ databases">
        <title>Genomic Encyclopedia of Type Strains, Phase III (KMG-III): the genomes of soil and plant-associated and newly described type strains.</title>
        <authorList>
            <person name="Whitman W."/>
        </authorList>
    </citation>
    <scope>NUCLEOTIDE SEQUENCE [LARGE SCALE GENOMIC DNA]</scope>
    <source>
        <strain evidence="4 5">CECT 8976</strain>
    </source>
</reference>
<dbReference type="InterPro" id="IPR032876">
    <property type="entry name" value="J_dom"/>
</dbReference>
<gene>
    <name evidence="4" type="ORF">DFP86_102329</name>
</gene>
<feature type="compositionally biased region" description="Polar residues" evidence="1">
    <location>
        <begin position="10"/>
        <end position="21"/>
    </location>
</feature>
<dbReference type="OrthoDB" id="6021410at2"/>
<keyword evidence="5" id="KW-1185">Reference proteome</keyword>
<dbReference type="EMBL" id="SNZP01000002">
    <property type="protein sequence ID" value="TDR82215.1"/>
    <property type="molecule type" value="Genomic_DNA"/>
</dbReference>
<dbReference type="InterPro" id="IPR056490">
    <property type="entry name" value="Rcc01698_C"/>
</dbReference>
<proteinExistence type="predicted"/>
<dbReference type="Proteomes" id="UP000295611">
    <property type="component" value="Unassembled WGS sequence"/>
</dbReference>
<dbReference type="Pfam" id="PF13550">
    <property type="entry name" value="Phage-tail_3"/>
    <property type="match status" value="1"/>
</dbReference>
<protein>
    <submittedName>
        <fullName evidence="4">Putative tail protein</fullName>
    </submittedName>
</protein>
<dbReference type="RefSeq" id="WP_133678628.1">
    <property type="nucleotide sequence ID" value="NZ_SNZP01000002.1"/>
</dbReference>
<evidence type="ECO:0000259" key="2">
    <source>
        <dbReference type="Pfam" id="PF13550"/>
    </source>
</evidence>
<evidence type="ECO:0000313" key="4">
    <source>
        <dbReference type="EMBL" id="TDR82215.1"/>
    </source>
</evidence>
<feature type="domain" description="Rcc01698-like C-terminal" evidence="3">
    <location>
        <begin position="506"/>
        <end position="597"/>
    </location>
</feature>
<evidence type="ECO:0000313" key="5">
    <source>
        <dbReference type="Proteomes" id="UP000295611"/>
    </source>
</evidence>
<comment type="caution">
    <text evidence="4">The sequence shown here is derived from an EMBL/GenBank/DDBJ whole genome shotgun (WGS) entry which is preliminary data.</text>
</comment>
<dbReference type="Pfam" id="PF23666">
    <property type="entry name" value="Rcc01698_C"/>
    <property type="match status" value="1"/>
</dbReference>
<feature type="region of interest" description="Disordered" evidence="1">
    <location>
        <begin position="1"/>
        <end position="21"/>
    </location>
</feature>